<sequence>QALELEASASKAAMAAFAALDSAHAQAAEVEARLVDCRSLMMTAILFSRHFAERAAARESELGALEKTLTDISTTVTKKSEAYQLAKKELGLARQAREASDRRQKIAGKEVLAAVDKARRAAKMSSEKKSESRIRSRSRSPYSRRRKSHGHRHSSPLRPQSTRRRRGDARSLSRSRGQRHEGHRHQKSSPKRASSASRSAPHSGSCSVSNSEREDVGSGLKDRAKRRKVGGDKKGGDRGRDPADVRDEDVKTVDDKETGGQANGKNSDHVAKSSSEARNGVSNGSKALEACDSAGGGAKDATCVVAGQSGADLMKGDRSTEADVPASALADVTNDRGVRGVESESLGAVNAGSGLPGSACVDDSPCPSQRDPSGSESDDRASLSHSVSVMRSHSRASGRTSRSGSKSASGKSSTKTRSKSRSTQRTRSSSRSHCSGDSRSSSRSASSVSSLSRSPPRRRRRSRSIARSRSRSLSPAYRGRRRSRRRSRSRSAFRSRRDSHRDDYNARDRRYRSPSRRRYADRAKPDSATRGLFVTALKDLVRKRRLPCNISILNDLMRTRDKTFHVQKRGFPSFSTMCVAFGREGIVDIEHAGQTWLIRSTPYESEARRGAIRRQSRSRRRGRSRSRGHHRSRYSRSPSHHTSVPKGRSRPAKVQSPAARSRSHSSPSPAWAMHNGKGGPSGTEPSQTEAPPAKTSPGMNDRWEME</sequence>
<feature type="compositionally biased region" description="Basic residues" evidence="1">
    <location>
        <begin position="414"/>
        <end position="430"/>
    </location>
</feature>
<organism evidence="2 3">
    <name type="scientific">Ostreobium quekettii</name>
    <dbReference type="NCBI Taxonomy" id="121088"/>
    <lineage>
        <taxon>Eukaryota</taxon>
        <taxon>Viridiplantae</taxon>
        <taxon>Chlorophyta</taxon>
        <taxon>core chlorophytes</taxon>
        <taxon>Ulvophyceae</taxon>
        <taxon>TCBD clade</taxon>
        <taxon>Bryopsidales</taxon>
        <taxon>Ostreobineae</taxon>
        <taxon>Ostreobiaceae</taxon>
        <taxon>Ostreobium</taxon>
    </lineage>
</organism>
<feature type="compositionally biased region" description="Polar residues" evidence="1">
    <location>
        <begin position="272"/>
        <end position="285"/>
    </location>
</feature>
<feature type="compositionally biased region" description="Basic residues" evidence="1">
    <location>
        <begin position="455"/>
        <end position="470"/>
    </location>
</feature>
<feature type="compositionally biased region" description="Basic residues" evidence="1">
    <location>
        <begin position="181"/>
        <end position="190"/>
    </location>
</feature>
<feature type="compositionally biased region" description="Basic and acidic residues" evidence="1">
    <location>
        <begin position="125"/>
        <end position="134"/>
    </location>
</feature>
<feature type="region of interest" description="Disordered" evidence="1">
    <location>
        <begin position="605"/>
        <end position="706"/>
    </location>
</feature>
<feature type="compositionally biased region" description="Basic residues" evidence="1">
    <location>
        <begin position="135"/>
        <end position="167"/>
    </location>
</feature>
<feature type="region of interest" description="Disordered" evidence="1">
    <location>
        <begin position="117"/>
        <end position="300"/>
    </location>
</feature>
<feature type="compositionally biased region" description="Basic and acidic residues" evidence="1">
    <location>
        <begin position="229"/>
        <end position="258"/>
    </location>
</feature>
<protein>
    <submittedName>
        <fullName evidence="2">Uncharacterized protein</fullName>
    </submittedName>
</protein>
<reference evidence="2" key="1">
    <citation type="submission" date="2020-12" db="EMBL/GenBank/DDBJ databases">
        <authorList>
            <person name="Iha C."/>
        </authorList>
    </citation>
    <scope>NUCLEOTIDE SEQUENCE</scope>
</reference>
<evidence type="ECO:0000313" key="2">
    <source>
        <dbReference type="EMBL" id="CAD7697805.1"/>
    </source>
</evidence>
<feature type="compositionally biased region" description="Basic residues" evidence="1">
    <location>
        <begin position="610"/>
        <end position="634"/>
    </location>
</feature>
<feature type="compositionally biased region" description="Basic and acidic residues" evidence="1">
    <location>
        <begin position="211"/>
        <end position="222"/>
    </location>
</feature>
<proteinExistence type="predicted"/>
<feature type="region of interest" description="Disordered" evidence="1">
    <location>
        <begin position="312"/>
        <end position="525"/>
    </location>
</feature>
<evidence type="ECO:0000256" key="1">
    <source>
        <dbReference type="SAM" id="MobiDB-lite"/>
    </source>
</evidence>
<evidence type="ECO:0000313" key="3">
    <source>
        <dbReference type="Proteomes" id="UP000708148"/>
    </source>
</evidence>
<dbReference type="OrthoDB" id="568436at2759"/>
<name>A0A8S1IVW1_9CHLO</name>
<dbReference type="EMBL" id="CAJHUC010000714">
    <property type="protein sequence ID" value="CAD7697805.1"/>
    <property type="molecule type" value="Genomic_DNA"/>
</dbReference>
<dbReference type="AlphaFoldDB" id="A0A8S1IVW1"/>
<accession>A0A8S1IVW1</accession>
<feature type="compositionally biased region" description="Basic and acidic residues" evidence="1">
    <location>
        <begin position="495"/>
        <end position="508"/>
    </location>
</feature>
<gene>
    <name evidence="2" type="ORF">OSTQU699_LOCUS3166</name>
</gene>
<feature type="compositionally biased region" description="Low complexity" evidence="1">
    <location>
        <begin position="656"/>
        <end position="670"/>
    </location>
</feature>
<feature type="compositionally biased region" description="Basic residues" evidence="1">
    <location>
        <begin position="478"/>
        <end position="494"/>
    </location>
</feature>
<feature type="compositionally biased region" description="Low complexity" evidence="1">
    <location>
        <begin position="431"/>
        <end position="454"/>
    </location>
</feature>
<feature type="compositionally biased region" description="Basic and acidic residues" evidence="1">
    <location>
        <begin position="333"/>
        <end position="342"/>
    </location>
</feature>
<feature type="non-terminal residue" evidence="2">
    <location>
        <position position="1"/>
    </location>
</feature>
<keyword evidence="3" id="KW-1185">Reference proteome</keyword>
<comment type="caution">
    <text evidence="2">The sequence shown here is derived from an EMBL/GenBank/DDBJ whole genome shotgun (WGS) entry which is preliminary data.</text>
</comment>
<feature type="compositionally biased region" description="Polar residues" evidence="1">
    <location>
        <begin position="366"/>
        <end position="375"/>
    </location>
</feature>
<feature type="compositionally biased region" description="Low complexity" evidence="1">
    <location>
        <begin position="383"/>
        <end position="413"/>
    </location>
</feature>
<dbReference type="Proteomes" id="UP000708148">
    <property type="component" value="Unassembled WGS sequence"/>
</dbReference>
<feature type="compositionally biased region" description="Low complexity" evidence="1">
    <location>
        <begin position="191"/>
        <end position="207"/>
    </location>
</feature>